<accession>A0A0E9PH85</accession>
<proteinExistence type="predicted"/>
<name>A0A0E9PH85_ANGAN</name>
<protein>
    <submittedName>
        <fullName evidence="1">Uncharacterized protein</fullName>
    </submittedName>
</protein>
<evidence type="ECO:0000313" key="1">
    <source>
        <dbReference type="EMBL" id="JAH03971.1"/>
    </source>
</evidence>
<sequence length="23" mass="2566">MCKKCTAISDQNNVQSVICAVFY</sequence>
<reference evidence="1" key="1">
    <citation type="submission" date="2014-11" db="EMBL/GenBank/DDBJ databases">
        <authorList>
            <person name="Amaro Gonzalez C."/>
        </authorList>
    </citation>
    <scope>NUCLEOTIDE SEQUENCE</scope>
</reference>
<organism evidence="1">
    <name type="scientific">Anguilla anguilla</name>
    <name type="common">European freshwater eel</name>
    <name type="synonym">Muraena anguilla</name>
    <dbReference type="NCBI Taxonomy" id="7936"/>
    <lineage>
        <taxon>Eukaryota</taxon>
        <taxon>Metazoa</taxon>
        <taxon>Chordata</taxon>
        <taxon>Craniata</taxon>
        <taxon>Vertebrata</taxon>
        <taxon>Euteleostomi</taxon>
        <taxon>Actinopterygii</taxon>
        <taxon>Neopterygii</taxon>
        <taxon>Teleostei</taxon>
        <taxon>Anguilliformes</taxon>
        <taxon>Anguillidae</taxon>
        <taxon>Anguilla</taxon>
    </lineage>
</organism>
<dbReference type="EMBL" id="GBXM01104606">
    <property type="protein sequence ID" value="JAH03971.1"/>
    <property type="molecule type" value="Transcribed_RNA"/>
</dbReference>
<dbReference type="AlphaFoldDB" id="A0A0E9PH85"/>
<reference evidence="1" key="2">
    <citation type="journal article" date="2015" name="Fish Shellfish Immunol.">
        <title>Early steps in the European eel (Anguilla anguilla)-Vibrio vulnificus interaction in the gills: Role of the RtxA13 toxin.</title>
        <authorList>
            <person name="Callol A."/>
            <person name="Pajuelo D."/>
            <person name="Ebbesson L."/>
            <person name="Teles M."/>
            <person name="MacKenzie S."/>
            <person name="Amaro C."/>
        </authorList>
    </citation>
    <scope>NUCLEOTIDE SEQUENCE</scope>
</reference>